<accession>A0A9Q4AYR2</accession>
<evidence type="ECO:0008006" key="5">
    <source>
        <dbReference type="Google" id="ProtNLM"/>
    </source>
</evidence>
<reference evidence="3" key="1">
    <citation type="submission" date="2020-06" db="EMBL/GenBank/DDBJ databases">
        <title>Insight into the genomes of haloalkaliphilic bacilli from Kenyan soda lakes.</title>
        <authorList>
            <person name="Mwirichia R."/>
            <person name="Villamizar G.C."/>
            <person name="Poehlein A."/>
            <person name="Mugweru J."/>
            <person name="Kipnyargis A."/>
            <person name="Kiplimo D."/>
            <person name="Orwa P."/>
            <person name="Daniel R."/>
        </authorList>
    </citation>
    <scope>NUCLEOTIDE SEQUENCE</scope>
    <source>
        <strain evidence="3">B1096_S55</strain>
    </source>
</reference>
<keyword evidence="2" id="KW-0812">Transmembrane</keyword>
<keyword evidence="4" id="KW-1185">Reference proteome</keyword>
<evidence type="ECO:0000256" key="2">
    <source>
        <dbReference type="SAM" id="Phobius"/>
    </source>
</evidence>
<keyword evidence="2" id="KW-1133">Transmembrane helix</keyword>
<dbReference type="AlphaFoldDB" id="A0A9Q4AYR2"/>
<evidence type="ECO:0000313" key="4">
    <source>
        <dbReference type="Proteomes" id="UP001057753"/>
    </source>
</evidence>
<dbReference type="EMBL" id="JABXYM010000001">
    <property type="protein sequence ID" value="MCR6095000.1"/>
    <property type="molecule type" value="Genomic_DNA"/>
</dbReference>
<dbReference type="RefSeq" id="WP_257819624.1">
    <property type="nucleotide sequence ID" value="NZ_JABXYM010000001.1"/>
</dbReference>
<gene>
    <name evidence="3" type="ORF">HXA33_00370</name>
</gene>
<dbReference type="Proteomes" id="UP001057753">
    <property type="component" value="Unassembled WGS sequence"/>
</dbReference>
<feature type="transmembrane region" description="Helical" evidence="2">
    <location>
        <begin position="6"/>
        <end position="22"/>
    </location>
</feature>
<evidence type="ECO:0000256" key="1">
    <source>
        <dbReference type="SAM" id="Coils"/>
    </source>
</evidence>
<evidence type="ECO:0000313" key="3">
    <source>
        <dbReference type="EMBL" id="MCR6095000.1"/>
    </source>
</evidence>
<sequence length="121" mass="13834">MTTFIIIGLIVVAVILLIMSFYKEDSNHEVDQKIENFSISLMKEMEHLDNKLKQLEKVVKEERHVKDLNHVVQDADAIKKQIESLSAEGHNNEEIAQAVHLPIEEVEKVMVEEKKSEVVSG</sequence>
<feature type="coiled-coil region" evidence="1">
    <location>
        <begin position="38"/>
        <end position="88"/>
    </location>
</feature>
<name>A0A9Q4AYR2_SALAG</name>
<keyword evidence="1" id="KW-0175">Coiled coil</keyword>
<protein>
    <recommendedName>
        <fullName evidence="5">DUF2802 domain-containing protein</fullName>
    </recommendedName>
</protein>
<keyword evidence="2" id="KW-0472">Membrane</keyword>
<organism evidence="3 4">
    <name type="scientific">Salipaludibacillus agaradhaerens</name>
    <name type="common">Bacillus agaradhaerens</name>
    <dbReference type="NCBI Taxonomy" id="76935"/>
    <lineage>
        <taxon>Bacteria</taxon>
        <taxon>Bacillati</taxon>
        <taxon>Bacillota</taxon>
        <taxon>Bacilli</taxon>
        <taxon>Bacillales</taxon>
        <taxon>Bacillaceae</taxon>
    </lineage>
</organism>
<comment type="caution">
    <text evidence="3">The sequence shown here is derived from an EMBL/GenBank/DDBJ whole genome shotgun (WGS) entry which is preliminary data.</text>
</comment>
<proteinExistence type="predicted"/>